<gene>
    <name evidence="1" type="ORF">CONPUDRAFT_140097</name>
</gene>
<sequence length="78" mass="8387">MVDATIFWGSMRIDFAEALVPGTSLPVVLSQKRQPSTACPRGVAHQRAGLDAFAYSRPRPLSFSQRGHHGITHGAAIS</sequence>
<comment type="caution">
    <text evidence="1">The sequence shown here is derived from an EMBL/GenBank/DDBJ whole genome shotgun (WGS) entry which is preliminary data.</text>
</comment>
<reference evidence="2" key="1">
    <citation type="journal article" date="2012" name="Science">
        <title>The Paleozoic origin of enzymatic lignin decomposition reconstructed from 31 fungal genomes.</title>
        <authorList>
            <person name="Floudas D."/>
            <person name="Binder M."/>
            <person name="Riley R."/>
            <person name="Barry K."/>
            <person name="Blanchette R.A."/>
            <person name="Henrissat B."/>
            <person name="Martinez A.T."/>
            <person name="Otillar R."/>
            <person name="Spatafora J.W."/>
            <person name="Yadav J.S."/>
            <person name="Aerts A."/>
            <person name="Benoit I."/>
            <person name="Boyd A."/>
            <person name="Carlson A."/>
            <person name="Copeland A."/>
            <person name="Coutinho P.M."/>
            <person name="de Vries R.P."/>
            <person name="Ferreira P."/>
            <person name="Findley K."/>
            <person name="Foster B."/>
            <person name="Gaskell J."/>
            <person name="Glotzer D."/>
            <person name="Gorecki P."/>
            <person name="Heitman J."/>
            <person name="Hesse C."/>
            <person name="Hori C."/>
            <person name="Igarashi K."/>
            <person name="Jurgens J.A."/>
            <person name="Kallen N."/>
            <person name="Kersten P."/>
            <person name="Kohler A."/>
            <person name="Kuees U."/>
            <person name="Kumar T.K.A."/>
            <person name="Kuo A."/>
            <person name="LaButti K."/>
            <person name="Larrondo L.F."/>
            <person name="Lindquist E."/>
            <person name="Ling A."/>
            <person name="Lombard V."/>
            <person name="Lucas S."/>
            <person name="Lundell T."/>
            <person name="Martin R."/>
            <person name="McLaughlin D.J."/>
            <person name="Morgenstern I."/>
            <person name="Morin E."/>
            <person name="Murat C."/>
            <person name="Nagy L.G."/>
            <person name="Nolan M."/>
            <person name="Ohm R.A."/>
            <person name="Patyshakuliyeva A."/>
            <person name="Rokas A."/>
            <person name="Ruiz-Duenas F.J."/>
            <person name="Sabat G."/>
            <person name="Salamov A."/>
            <person name="Samejima M."/>
            <person name="Schmutz J."/>
            <person name="Slot J.C."/>
            <person name="St John F."/>
            <person name="Stenlid J."/>
            <person name="Sun H."/>
            <person name="Sun S."/>
            <person name="Syed K."/>
            <person name="Tsang A."/>
            <person name="Wiebenga A."/>
            <person name="Young D."/>
            <person name="Pisabarro A."/>
            <person name="Eastwood D.C."/>
            <person name="Martin F."/>
            <person name="Cullen D."/>
            <person name="Grigoriev I.V."/>
            <person name="Hibbett D.S."/>
        </authorList>
    </citation>
    <scope>NUCLEOTIDE SEQUENCE [LARGE SCALE GENOMIC DNA]</scope>
    <source>
        <strain evidence="2">RWD-64-598 SS2</strain>
    </source>
</reference>
<dbReference type="KEGG" id="cput:CONPUDRAFT_140097"/>
<keyword evidence="2" id="KW-1185">Reference proteome</keyword>
<dbReference type="AlphaFoldDB" id="A0A5M3M753"/>
<proteinExistence type="predicted"/>
<protein>
    <submittedName>
        <fullName evidence="1">Uncharacterized protein</fullName>
    </submittedName>
</protein>
<organism evidence="1 2">
    <name type="scientific">Coniophora puteana (strain RWD-64-598)</name>
    <name type="common">Brown rot fungus</name>
    <dbReference type="NCBI Taxonomy" id="741705"/>
    <lineage>
        <taxon>Eukaryota</taxon>
        <taxon>Fungi</taxon>
        <taxon>Dikarya</taxon>
        <taxon>Basidiomycota</taxon>
        <taxon>Agaricomycotina</taxon>
        <taxon>Agaricomycetes</taxon>
        <taxon>Agaricomycetidae</taxon>
        <taxon>Boletales</taxon>
        <taxon>Coniophorineae</taxon>
        <taxon>Coniophoraceae</taxon>
        <taxon>Coniophora</taxon>
    </lineage>
</organism>
<dbReference type="Proteomes" id="UP000053558">
    <property type="component" value="Unassembled WGS sequence"/>
</dbReference>
<name>A0A5M3M753_CONPW</name>
<evidence type="ECO:0000313" key="2">
    <source>
        <dbReference type="Proteomes" id="UP000053558"/>
    </source>
</evidence>
<evidence type="ECO:0000313" key="1">
    <source>
        <dbReference type="EMBL" id="EIW75079.1"/>
    </source>
</evidence>
<accession>A0A5M3M753</accession>
<dbReference type="EMBL" id="JH711589">
    <property type="protein sequence ID" value="EIW75079.1"/>
    <property type="molecule type" value="Genomic_DNA"/>
</dbReference>
<dbReference type="RefSeq" id="XP_007774515.1">
    <property type="nucleotide sequence ID" value="XM_007776325.1"/>
</dbReference>
<dbReference type="GeneID" id="19201455"/>